<dbReference type="Pfam" id="PF07687">
    <property type="entry name" value="M20_dimer"/>
    <property type="match status" value="1"/>
</dbReference>
<dbReference type="InterPro" id="IPR050072">
    <property type="entry name" value="Peptidase_M20A"/>
</dbReference>
<evidence type="ECO:0000313" key="8">
    <source>
        <dbReference type="Proteomes" id="UP001596099"/>
    </source>
</evidence>
<keyword evidence="8" id="KW-1185">Reference proteome</keyword>
<feature type="region of interest" description="Disordered" evidence="5">
    <location>
        <begin position="107"/>
        <end position="140"/>
    </location>
</feature>
<reference evidence="7 8" key="1">
    <citation type="journal article" date="2019" name="Int. J. Syst. Evol. Microbiol.">
        <title>The Global Catalogue of Microorganisms (GCM) 10K type strain sequencing project: providing services to taxonomists for standard genome sequencing and annotation.</title>
        <authorList>
            <consortium name="The Broad Institute Genomics Platform"/>
            <consortium name="The Broad Institute Genome Sequencing Center for Infectious Disease"/>
            <person name="Wu L."/>
            <person name="Ma J."/>
        </authorList>
    </citation>
    <scope>NUCLEOTIDE SEQUENCE [LARGE SCALE GENOMIC DNA]</scope>
    <source>
        <strain evidence="7 8">CGMCC 1.12543</strain>
    </source>
</reference>
<evidence type="ECO:0000256" key="4">
    <source>
        <dbReference type="ARBA" id="ARBA00022833"/>
    </source>
</evidence>
<dbReference type="InterPro" id="IPR011650">
    <property type="entry name" value="Peptidase_M20_dimer"/>
</dbReference>
<dbReference type="AlphaFoldDB" id="A0ABD5RKV8"/>
<comment type="cofactor">
    <cofactor evidence="1">
        <name>Zn(2+)</name>
        <dbReference type="ChEBI" id="CHEBI:29105"/>
    </cofactor>
</comment>
<dbReference type="InterPro" id="IPR002933">
    <property type="entry name" value="Peptidase_M20"/>
</dbReference>
<sequence>MTDPSPPFAERYAEDLRSFVERLVSFESTPGAEAGVQSFVRGHLDALGFETYEWEADPVRLAGQPSFPDDPAEIQTADRPSVAGVLELGAGEGPTLLLNGHADVVPASDAPRATGESTHVGSDDEAPADDGAWHSDPFAPTWSEDGDWLTARGAADMKSGLGACVYAARYLADRVEEGEASLDGRIVVESVAGEEEGGIGAAASALDAPYPGDRNAAIVAEPTELCPVVASEGSLMVRVEVRGRSAHAATAWRGASALDRFEVVHDALRALERERGESVVHPLYDRFPTPWPIVVGTVEAGEWASTVPARLTAEVRVGVAPGETVAEVETAVRDRLTETARESGWPDALSVERLGIQFEASEIATDEPVVGAVQAAMGENGPTDTAPLGVTYGADARHYIEAGIPTVLFGPGSIDQAHFPNESVEWADVVTAGATLATAAERYLSGDE</sequence>
<dbReference type="Pfam" id="PF01546">
    <property type="entry name" value="Peptidase_M20"/>
    <property type="match status" value="1"/>
</dbReference>
<evidence type="ECO:0000256" key="3">
    <source>
        <dbReference type="ARBA" id="ARBA00022801"/>
    </source>
</evidence>
<keyword evidence="3" id="KW-0378">Hydrolase</keyword>
<dbReference type="GO" id="GO:0046872">
    <property type="term" value="F:metal ion binding"/>
    <property type="evidence" value="ECO:0007669"/>
    <property type="project" value="UniProtKB-KW"/>
</dbReference>
<name>A0ABD5RKV8_9EURY</name>
<dbReference type="InterPro" id="IPR036264">
    <property type="entry name" value="Bact_exopeptidase_dim_dom"/>
</dbReference>
<evidence type="ECO:0000313" key="7">
    <source>
        <dbReference type="EMBL" id="MFC5971257.1"/>
    </source>
</evidence>
<dbReference type="EMBL" id="JBHSQH010000001">
    <property type="protein sequence ID" value="MFC5971257.1"/>
    <property type="molecule type" value="Genomic_DNA"/>
</dbReference>
<feature type="domain" description="Peptidase M20 dimerisation" evidence="6">
    <location>
        <begin position="230"/>
        <end position="342"/>
    </location>
</feature>
<dbReference type="GO" id="GO:0016787">
    <property type="term" value="F:hydrolase activity"/>
    <property type="evidence" value="ECO:0007669"/>
    <property type="project" value="UniProtKB-KW"/>
</dbReference>
<dbReference type="RefSeq" id="WP_247414165.1">
    <property type="nucleotide sequence ID" value="NZ_JALLGW010000001.1"/>
</dbReference>
<dbReference type="PANTHER" id="PTHR43808">
    <property type="entry name" value="ACETYLORNITHINE DEACETYLASE"/>
    <property type="match status" value="1"/>
</dbReference>
<dbReference type="SUPFAM" id="SSF53187">
    <property type="entry name" value="Zn-dependent exopeptidases"/>
    <property type="match status" value="1"/>
</dbReference>
<evidence type="ECO:0000256" key="2">
    <source>
        <dbReference type="ARBA" id="ARBA00022723"/>
    </source>
</evidence>
<evidence type="ECO:0000256" key="5">
    <source>
        <dbReference type="SAM" id="MobiDB-lite"/>
    </source>
</evidence>
<keyword evidence="4" id="KW-0862">Zinc</keyword>
<organism evidence="7 8">
    <name type="scientific">Halomarina salina</name>
    <dbReference type="NCBI Taxonomy" id="1872699"/>
    <lineage>
        <taxon>Archaea</taxon>
        <taxon>Methanobacteriati</taxon>
        <taxon>Methanobacteriota</taxon>
        <taxon>Stenosarchaea group</taxon>
        <taxon>Halobacteria</taxon>
        <taxon>Halobacteriales</taxon>
        <taxon>Natronomonadaceae</taxon>
        <taxon>Halomarina</taxon>
    </lineage>
</organism>
<dbReference type="Proteomes" id="UP001596099">
    <property type="component" value="Unassembled WGS sequence"/>
</dbReference>
<dbReference type="PROSITE" id="PS00758">
    <property type="entry name" value="ARGE_DAPE_CPG2_1"/>
    <property type="match status" value="1"/>
</dbReference>
<protein>
    <submittedName>
        <fullName evidence="7">M20 family metallopeptidase</fullName>
    </submittedName>
</protein>
<dbReference type="PANTHER" id="PTHR43808:SF25">
    <property type="entry name" value="PEPTIDASE M20 DIMERISATION DOMAIN-CONTAINING PROTEIN"/>
    <property type="match status" value="1"/>
</dbReference>
<dbReference type="SUPFAM" id="SSF55031">
    <property type="entry name" value="Bacterial exopeptidase dimerisation domain"/>
    <property type="match status" value="1"/>
</dbReference>
<dbReference type="InterPro" id="IPR001261">
    <property type="entry name" value="ArgE/DapE_CS"/>
</dbReference>
<dbReference type="Gene3D" id="3.40.630.10">
    <property type="entry name" value="Zn peptidases"/>
    <property type="match status" value="2"/>
</dbReference>
<evidence type="ECO:0000256" key="1">
    <source>
        <dbReference type="ARBA" id="ARBA00001947"/>
    </source>
</evidence>
<evidence type="ECO:0000259" key="6">
    <source>
        <dbReference type="Pfam" id="PF07687"/>
    </source>
</evidence>
<keyword evidence="2" id="KW-0479">Metal-binding</keyword>
<proteinExistence type="predicted"/>
<gene>
    <name evidence="7" type="ORF">ACFPYI_07920</name>
</gene>
<accession>A0ABD5RKV8</accession>
<comment type="caution">
    <text evidence="7">The sequence shown here is derived from an EMBL/GenBank/DDBJ whole genome shotgun (WGS) entry which is preliminary data.</text>
</comment>